<sequence length="222" mass="24895">MKKIKIVKSVLKANDRVSEQNRQIFDQHNLLVMNVIGSPGAGKTTLLEGLIKRVKDRLKIAVIEGDIFTIRDAKRIEACGVDVVQINTGGGCHLDAVMVQEALENLNLNKLDLLVIENVGNLVCPAAFNLGEDFKMVVMSITEGDDKPEKYPRIFQESKVLVVTKIDLLKYNQFDMERFLNEVKGIQPDIEIFKVSSIKGEGLDELVEWIIKQLEVKKSMSA</sequence>
<dbReference type="Gene3D" id="3.40.50.300">
    <property type="entry name" value="P-loop containing nucleotide triphosphate hydrolases"/>
    <property type="match status" value="1"/>
</dbReference>
<dbReference type="EMBL" id="CP016379">
    <property type="protein sequence ID" value="AZR74839.1"/>
    <property type="molecule type" value="Genomic_DNA"/>
</dbReference>
<evidence type="ECO:0000256" key="3">
    <source>
        <dbReference type="ARBA" id="ARBA00022723"/>
    </source>
</evidence>
<dbReference type="GO" id="GO:0051604">
    <property type="term" value="P:protein maturation"/>
    <property type="evidence" value="ECO:0007669"/>
    <property type="project" value="InterPro"/>
</dbReference>
<dbReference type="PANTHER" id="PTHR30134">
    <property type="entry name" value="HYDROGENASE PROTEIN ASSEMBLY PROTEIN, NICKEL CHAPERONE"/>
    <property type="match status" value="1"/>
</dbReference>
<keyword evidence="2" id="KW-0533">Nickel</keyword>
<evidence type="ECO:0000256" key="7">
    <source>
        <dbReference type="ARBA" id="ARBA00023134"/>
    </source>
</evidence>
<dbReference type="InterPro" id="IPR004392">
    <property type="entry name" value="Hyd_mat_HypB"/>
</dbReference>
<dbReference type="GO" id="GO:0003924">
    <property type="term" value="F:GTPase activity"/>
    <property type="evidence" value="ECO:0007669"/>
    <property type="project" value="InterPro"/>
</dbReference>
<keyword evidence="10" id="KW-1185">Reference proteome</keyword>
<evidence type="ECO:0000256" key="6">
    <source>
        <dbReference type="ARBA" id="ARBA00022833"/>
    </source>
</evidence>
<dbReference type="NCBIfam" id="TIGR00073">
    <property type="entry name" value="hypB"/>
    <property type="match status" value="1"/>
</dbReference>
<dbReference type="PANTHER" id="PTHR30134:SF2">
    <property type="entry name" value="HYDROGENASE MATURATION FACTOR HYPB"/>
    <property type="match status" value="1"/>
</dbReference>
<comment type="similarity">
    <text evidence="1">Belongs to the SIMIBI class G3E GTPase family. HypB/HupM subfamily.</text>
</comment>
<evidence type="ECO:0000256" key="4">
    <source>
        <dbReference type="ARBA" id="ARBA00022741"/>
    </source>
</evidence>
<name>A0A3S9T2R2_9FIRM</name>
<proteinExistence type="inferred from homology"/>
<dbReference type="SUPFAM" id="SSF52540">
    <property type="entry name" value="P-loop containing nucleoside triphosphate hydrolases"/>
    <property type="match status" value="1"/>
</dbReference>
<evidence type="ECO:0000256" key="5">
    <source>
        <dbReference type="ARBA" id="ARBA00022801"/>
    </source>
</evidence>
<dbReference type="PIRSF" id="PIRSF005624">
    <property type="entry name" value="Ni-bind_GTPase"/>
    <property type="match status" value="1"/>
</dbReference>
<evidence type="ECO:0000256" key="1">
    <source>
        <dbReference type="ARBA" id="ARBA00006211"/>
    </source>
</evidence>
<protein>
    <submittedName>
        <fullName evidence="9">Hydrogenase accessory protein HypB</fullName>
    </submittedName>
</protein>
<dbReference type="RefSeq" id="WP_205665725.1">
    <property type="nucleotide sequence ID" value="NZ_CP016379.1"/>
</dbReference>
<dbReference type="GO" id="GO:0016151">
    <property type="term" value="F:nickel cation binding"/>
    <property type="evidence" value="ECO:0007669"/>
    <property type="project" value="InterPro"/>
</dbReference>
<dbReference type="GO" id="GO:0005525">
    <property type="term" value="F:GTP binding"/>
    <property type="evidence" value="ECO:0007669"/>
    <property type="project" value="UniProtKB-KW"/>
</dbReference>
<gene>
    <name evidence="9" type="ORF">BBF96_05775</name>
</gene>
<keyword evidence="5" id="KW-0378">Hydrolase</keyword>
<dbReference type="InterPro" id="IPR003495">
    <property type="entry name" value="CobW/HypB/UreG_nucleotide-bd"/>
</dbReference>
<dbReference type="AlphaFoldDB" id="A0A3S9T2R2"/>
<evidence type="ECO:0000313" key="9">
    <source>
        <dbReference type="EMBL" id="AZR74839.1"/>
    </source>
</evidence>
<reference evidence="9 10" key="1">
    <citation type="submission" date="2016-07" db="EMBL/GenBank/DDBJ databases">
        <title>Genome and transcriptome analysis of iron-reducing fermentative bacteria Anoxybacter fermentans.</title>
        <authorList>
            <person name="Zeng X."/>
            <person name="Shao Z."/>
        </authorList>
    </citation>
    <scope>NUCLEOTIDE SEQUENCE [LARGE SCALE GENOMIC DNA]</scope>
    <source>
        <strain evidence="9 10">DY22613</strain>
    </source>
</reference>
<keyword evidence="4" id="KW-0547">Nucleotide-binding</keyword>
<dbReference type="Pfam" id="PF02492">
    <property type="entry name" value="cobW"/>
    <property type="match status" value="1"/>
</dbReference>
<feature type="domain" description="CobW/HypB/UreG nucleotide-binding" evidence="8">
    <location>
        <begin position="32"/>
        <end position="193"/>
    </location>
</feature>
<evidence type="ECO:0000256" key="2">
    <source>
        <dbReference type="ARBA" id="ARBA00022596"/>
    </source>
</evidence>
<dbReference type="GO" id="GO:0008270">
    <property type="term" value="F:zinc ion binding"/>
    <property type="evidence" value="ECO:0007669"/>
    <property type="project" value="TreeGrafter"/>
</dbReference>
<keyword evidence="7" id="KW-0342">GTP-binding</keyword>
<evidence type="ECO:0000259" key="8">
    <source>
        <dbReference type="Pfam" id="PF02492"/>
    </source>
</evidence>
<organism evidence="9 10">
    <name type="scientific">Anoxybacter fermentans</name>
    <dbReference type="NCBI Taxonomy" id="1323375"/>
    <lineage>
        <taxon>Bacteria</taxon>
        <taxon>Bacillati</taxon>
        <taxon>Bacillota</taxon>
        <taxon>Clostridia</taxon>
        <taxon>Halanaerobiales</taxon>
        <taxon>Anoxybacter</taxon>
    </lineage>
</organism>
<keyword evidence="3" id="KW-0479">Metal-binding</keyword>
<keyword evidence="6" id="KW-0862">Zinc</keyword>
<dbReference type="KEGG" id="aft:BBF96_05775"/>
<evidence type="ECO:0000313" key="10">
    <source>
        <dbReference type="Proteomes" id="UP000267250"/>
    </source>
</evidence>
<accession>A0A3S9T2R2</accession>
<dbReference type="InterPro" id="IPR027417">
    <property type="entry name" value="P-loop_NTPase"/>
</dbReference>
<dbReference type="Proteomes" id="UP000267250">
    <property type="component" value="Chromosome"/>
</dbReference>